<organism evidence="2 3">
    <name type="scientific">Rhizoctonia solani</name>
    <dbReference type="NCBI Taxonomy" id="456999"/>
    <lineage>
        <taxon>Eukaryota</taxon>
        <taxon>Fungi</taxon>
        <taxon>Dikarya</taxon>
        <taxon>Basidiomycota</taxon>
        <taxon>Agaricomycotina</taxon>
        <taxon>Agaricomycetes</taxon>
        <taxon>Cantharellales</taxon>
        <taxon>Ceratobasidiaceae</taxon>
        <taxon>Rhizoctonia</taxon>
    </lineage>
</organism>
<evidence type="ECO:0000313" key="3">
    <source>
        <dbReference type="Proteomes" id="UP000663831"/>
    </source>
</evidence>
<comment type="caution">
    <text evidence="2">The sequence shown here is derived from an EMBL/GenBank/DDBJ whole genome shotgun (WGS) entry which is preliminary data.</text>
</comment>
<reference evidence="2" key="1">
    <citation type="submission" date="2021-01" db="EMBL/GenBank/DDBJ databases">
        <authorList>
            <person name="Kaushik A."/>
        </authorList>
    </citation>
    <scope>NUCLEOTIDE SEQUENCE</scope>
    <source>
        <strain evidence="2">AG3-1AP</strain>
    </source>
</reference>
<evidence type="ECO:0000313" key="2">
    <source>
        <dbReference type="EMBL" id="CAE6524264.1"/>
    </source>
</evidence>
<dbReference type="Gene3D" id="1.10.287.950">
    <property type="entry name" value="Methyl-accepting chemotaxis protein"/>
    <property type="match status" value="1"/>
</dbReference>
<dbReference type="EMBL" id="CAJMWV010006744">
    <property type="protein sequence ID" value="CAE6524264.1"/>
    <property type="molecule type" value="Genomic_DNA"/>
</dbReference>
<protein>
    <recommendedName>
        <fullName evidence="4">Laminin domain protein</fullName>
    </recommendedName>
</protein>
<dbReference type="Proteomes" id="UP000663831">
    <property type="component" value="Unassembled WGS sequence"/>
</dbReference>
<evidence type="ECO:0008006" key="4">
    <source>
        <dbReference type="Google" id="ProtNLM"/>
    </source>
</evidence>
<dbReference type="SUPFAM" id="SSF58104">
    <property type="entry name" value="Methyl-accepting chemotaxis protein (MCP) signaling domain"/>
    <property type="match status" value="1"/>
</dbReference>
<accession>A0A8H3DJS7</accession>
<name>A0A8H3DJS7_9AGAM</name>
<dbReference type="AlphaFoldDB" id="A0A8H3DJS7"/>
<dbReference type="OrthoDB" id="3192807at2759"/>
<sequence length="454" mass="51137">MPDYPGWYPPSQVCYPPDLPSYLSNVHDLKPITGVPSDEEVIGIHAVIQVANRASTSKFILISSKHIDLTPQMDPAVPGMYNPALLMELGDHLFSAQMAVYRSKYTSLMFPSDATYTPPTLPAHVPVSLEPISGAPSDEQVTQVQEAIRSYQKYSEIPSMFETRVSAELSQHLFDIQMARYMSRVAQRQSITNPHETIPQPTWTRATERVMEVAEESATHDTTNNAGTGAGFIESHQLSELGIRDILERSNQLAERANQLSERSNQLIERSNQITEQSSQQIERSGSPVAQPQPSTDQLVNLSERFNELIGRLSNHFERSNQMVEEYKKPVEQLGDVLKTINKVLVGIQHAIVRNYKGNTKHAINCLINEKGDFPSEHLEMNSQWSPTTANVLSFKVGTEYFSTLPTDDWAINLLRFYNIGEELFEDREKTIWKGDKIKTLSMLSQHWHSALGA</sequence>
<feature type="region of interest" description="Disordered" evidence="1">
    <location>
        <begin position="262"/>
        <end position="295"/>
    </location>
</feature>
<proteinExistence type="predicted"/>
<gene>
    <name evidence="2" type="ORF">RDB_LOCUS148976</name>
</gene>
<evidence type="ECO:0000256" key="1">
    <source>
        <dbReference type="SAM" id="MobiDB-lite"/>
    </source>
</evidence>